<dbReference type="InterPro" id="IPR000719">
    <property type="entry name" value="Prot_kinase_dom"/>
</dbReference>
<dbReference type="HOGENOM" id="CLU_000288_7_8_1"/>
<protein>
    <submittedName>
        <fullName evidence="2">Rad53p</fullName>
    </submittedName>
</protein>
<dbReference type="SUPFAM" id="SSF56112">
    <property type="entry name" value="Protein kinase-like (PK-like)"/>
    <property type="match status" value="1"/>
</dbReference>
<dbReference type="PANTHER" id="PTHR23257">
    <property type="entry name" value="SERINE-THREONINE PROTEIN KINASE"/>
    <property type="match status" value="1"/>
</dbReference>
<gene>
    <name evidence="2" type="ORF">RirG_237120</name>
</gene>
<dbReference type="InterPro" id="IPR001245">
    <property type="entry name" value="Ser-Thr/Tyr_kinase_cat_dom"/>
</dbReference>
<sequence length="1712" mass="202796">MSTKQKELTNFQRGEIIGAWKCGTSIKKISEVLYYSQSIIYDVIAAYEDYNLERPCENCEIILSSYKWCEPCQIIQMEKLISGNKKIDDFIDQILILNVHVDNIIVFEWISYNQFDNIKELYNGNFVKIYSAIWKDGPLHYNFRDMKGKRESNKKVTLKCLYDSQNMINDFLNKAKSYVINESNLNLKLYGISQNPDTNDYIMVLQDEYYGKYEIMEDEWCKLYKMNYLKVNFTVWLSDDEIIDDFIQKMELKINKSSDIRFEWIPYNQFINIKEVGKGYFTKVYSAIWKSGPLHYDFKNMKGTRESNKNVTIKCFDNSQYMIDEFLDMVKTCPFNRINGILGISQNPFTKDYAVVHHGEYCEKCGQEYTILIYKWCKPCRINDLKANFVNWTSGNEEIDNFIQEMQLNLDHIFNSSLFQWIPYNEFYDIKEKKDDFYTVYSAIWKNGPLNYNFKDLNMVTMRDSNERVTLKYFYDIQSMINEYHSKDNFINIYGISRDLNTKDYIIVFQDDHCGKCGKEYTKAKYRWCNPCQTNYLKMNFTNWTSGNKKIDDFIQEKQLKCEYIFNSSLIFQWIPYDNFNDIKEIAKSDFDTVNSAIMEMDLLHYSYDRKVLKLVALKHIHDSQNMIDDFLKEVESYSMNIIDPLVGRFKIYGISQDPSTKDFIMVLRDKYCEKCGKQYEEMVYEWCKSCQINDLKTNFTNWTSENEPIDYFIQGMQLRIVHSLNIIFEWIPYNQFYDIKKTGKSDLSKLQLDMEIVDLSLDPDIAELAVWKDGPLNYNKSKRELMRKPNTKVALKYLQDITKLLNEITNYSVDGSEDNELKVYGISQNPDTKDYILVLQNEYCEICYEQYDRINIKDEWCQFCQTNYLKTDFKNWTSKNKVIDDFIQEVQLKIYNPDQIIEWIPYNQFNDIEELNKSNTFTMYSAIWKDGPLCYKMKWIREQNKKVILKCMHNSQNMINELLYKVSKAQLIKITCGVSQNPDTNDYIMVFRDGYCEKCGEEFTSLMYKWCKPCRINDLKVNLNWFCGNEKIDNFIQEIQLEFNYIFSTPYSLFQWIPYNEFYNINEIKRNDFDDFDKIYSAVYFEKQKENLLHYGYKEVLRKVTLKYLHNSQNMIDEFLTMVKNNIISNSFKTCGISQNPDTKDYIMVLEDNICKKCGTQYRYICNSCQVNDLKVNLTSNSRFIDDFVQEIQSKINKSSDIIFERVPYNQFYNINKIGNDLNIAIWRNGPLYYDTNTGKSIRNSYKKVALKYFNNSSQDMNKLDEVIKHYNNMDNNSLEVYGISQNPFTKECFIIFQDGFCEKCNEQYADIENKWCKKCQISNLKENFTRWTSGNKQIDALVQEIQVKVNKSSDIIFEWIPYDQFNDIKEIGEGGFAKVYSAKRIHSGIVELDEGDTFSINKVTDKMVALKCLYNSQNITNEFLNEIRAYSIDNSFLTSNILKIYGISQNPDTEEYIIVLHYAGGGNFNDWMNKHYKNFEWNDKIEVLFSIINGLKEIHQNQMVHHDFHPGNILFKDNVSTYVYSISGICISDMGLCGEVGSMSNESKLFGVMPYMAPEVLRGEPYTQAADIYSFGMIMYFIATGRQPFSNCVHDHYLALDICKDGIRPTINELEAPKCYIDLMKKCWDTNPDNRLNAIEIQEIIKMFKEQKHYEIERQFKEAEEYREVEEYRKANLTLDESNQLTTHSQAIYVSRLLNTECYDDCIIKD</sequence>
<reference evidence="2 3" key="1">
    <citation type="submission" date="2014-02" db="EMBL/GenBank/DDBJ databases">
        <title>Single nucleus genome sequencing reveals high similarity among nuclei of an endomycorrhizal fungus.</title>
        <authorList>
            <person name="Lin K."/>
            <person name="Geurts R."/>
            <person name="Zhang Z."/>
            <person name="Limpens E."/>
            <person name="Saunders D.G."/>
            <person name="Mu D."/>
            <person name="Pang E."/>
            <person name="Cao H."/>
            <person name="Cha H."/>
            <person name="Lin T."/>
            <person name="Zhou Q."/>
            <person name="Shang Y."/>
            <person name="Li Y."/>
            <person name="Ivanov S."/>
            <person name="Sharma T."/>
            <person name="Velzen R.V."/>
            <person name="Ruijter N.D."/>
            <person name="Aanen D.K."/>
            <person name="Win J."/>
            <person name="Kamoun S."/>
            <person name="Bisseling T."/>
            <person name="Huang S."/>
        </authorList>
    </citation>
    <scope>NUCLEOTIDE SEQUENCE [LARGE SCALE GENOMIC DNA]</scope>
    <source>
        <strain evidence="3">DAOM197198w</strain>
    </source>
</reference>
<keyword evidence="3" id="KW-1185">Reference proteome</keyword>
<dbReference type="EMBL" id="JEMT01028601">
    <property type="protein sequence ID" value="EXX54167.1"/>
    <property type="molecule type" value="Genomic_DNA"/>
</dbReference>
<dbReference type="OrthoDB" id="2355416at2759"/>
<dbReference type="Proteomes" id="UP000022910">
    <property type="component" value="Unassembled WGS sequence"/>
</dbReference>
<dbReference type="PROSITE" id="PS50011">
    <property type="entry name" value="PROTEIN_KINASE_DOM"/>
    <property type="match status" value="1"/>
</dbReference>
<dbReference type="Gene3D" id="1.10.510.10">
    <property type="entry name" value="Transferase(Phosphotransferase) domain 1"/>
    <property type="match status" value="1"/>
</dbReference>
<dbReference type="InterPro" id="IPR050167">
    <property type="entry name" value="Ser_Thr_protein_kinase"/>
</dbReference>
<accession>A0A015IAD7</accession>
<evidence type="ECO:0000313" key="2">
    <source>
        <dbReference type="EMBL" id="EXX54167.1"/>
    </source>
</evidence>
<dbReference type="Gene3D" id="1.10.10.10">
    <property type="entry name" value="Winged helix-like DNA-binding domain superfamily/Winged helix DNA-binding domain"/>
    <property type="match status" value="1"/>
</dbReference>
<name>A0A015IAD7_RHIIW</name>
<comment type="caution">
    <text evidence="2">The sequence shown here is derived from an EMBL/GenBank/DDBJ whole genome shotgun (WGS) entry which is preliminary data.</text>
</comment>
<evidence type="ECO:0000259" key="1">
    <source>
        <dbReference type="PROSITE" id="PS50011"/>
    </source>
</evidence>
<dbReference type="InterPro" id="IPR011009">
    <property type="entry name" value="Kinase-like_dom_sf"/>
</dbReference>
<dbReference type="InterPro" id="IPR036388">
    <property type="entry name" value="WH-like_DNA-bd_sf"/>
</dbReference>
<dbReference type="GO" id="GO:0004672">
    <property type="term" value="F:protein kinase activity"/>
    <property type="evidence" value="ECO:0007669"/>
    <property type="project" value="InterPro"/>
</dbReference>
<feature type="domain" description="Protein kinase" evidence="1">
    <location>
        <begin position="1367"/>
        <end position="1650"/>
    </location>
</feature>
<evidence type="ECO:0000313" key="3">
    <source>
        <dbReference type="Proteomes" id="UP000022910"/>
    </source>
</evidence>
<proteinExistence type="predicted"/>
<organism evidence="2 3">
    <name type="scientific">Rhizophagus irregularis (strain DAOM 197198w)</name>
    <name type="common">Glomus intraradices</name>
    <dbReference type="NCBI Taxonomy" id="1432141"/>
    <lineage>
        <taxon>Eukaryota</taxon>
        <taxon>Fungi</taxon>
        <taxon>Fungi incertae sedis</taxon>
        <taxon>Mucoromycota</taxon>
        <taxon>Glomeromycotina</taxon>
        <taxon>Glomeromycetes</taxon>
        <taxon>Glomerales</taxon>
        <taxon>Glomeraceae</taxon>
        <taxon>Rhizophagus</taxon>
    </lineage>
</organism>
<dbReference type="Pfam" id="PF07714">
    <property type="entry name" value="PK_Tyr_Ser-Thr"/>
    <property type="match status" value="1"/>
</dbReference>
<dbReference type="GO" id="GO:0005524">
    <property type="term" value="F:ATP binding"/>
    <property type="evidence" value="ECO:0007669"/>
    <property type="project" value="InterPro"/>
</dbReference>